<evidence type="ECO:0000256" key="3">
    <source>
        <dbReference type="ARBA" id="ARBA00022898"/>
    </source>
</evidence>
<dbReference type="Gene3D" id="3.90.1150.10">
    <property type="entry name" value="Aspartate Aminotransferase, domain 1"/>
    <property type="match status" value="1"/>
</dbReference>
<dbReference type="PANTHER" id="PTHR12944">
    <property type="entry name" value="SOLUBLE LIVER ANTIGEN/LIVER PANCREAS ANTIGEN"/>
    <property type="match status" value="1"/>
</dbReference>
<dbReference type="Pfam" id="PF05889">
    <property type="entry name" value="SepSecS"/>
    <property type="match status" value="1"/>
</dbReference>
<organism evidence="6 7">
    <name type="scientific">Smittium culicis</name>
    <dbReference type="NCBI Taxonomy" id="133412"/>
    <lineage>
        <taxon>Eukaryota</taxon>
        <taxon>Fungi</taxon>
        <taxon>Fungi incertae sedis</taxon>
        <taxon>Zoopagomycota</taxon>
        <taxon>Kickxellomycotina</taxon>
        <taxon>Harpellomycetes</taxon>
        <taxon>Harpellales</taxon>
        <taxon>Legeriomycetaceae</taxon>
        <taxon>Smittium</taxon>
    </lineage>
</organism>
<accession>A0A1R1XA68</accession>
<dbReference type="STRING" id="133412.A0A1R1XA68"/>
<dbReference type="GO" id="GO:0001717">
    <property type="term" value="P:conversion of seryl-tRNAsec to selenocys-tRNAsec"/>
    <property type="evidence" value="ECO:0007669"/>
    <property type="project" value="InterPro"/>
</dbReference>
<evidence type="ECO:0000313" key="6">
    <source>
        <dbReference type="EMBL" id="OMJ11527.1"/>
    </source>
</evidence>
<keyword evidence="5" id="KW-0711">Selenium</keyword>
<sequence length="107" mass="12108">MIGPMLYLRNVSGARSVNPSPNRTIEGYNFQNWCQHINFYFPESSKNIELGWLESTENDLNNLSISGGEETLAKATSYLNVAVAIGFKEEDIDLFIEKLISVLDQIY</sequence>
<proteinExistence type="predicted"/>
<dbReference type="OrthoDB" id="10263545at2759"/>
<evidence type="ECO:0000313" key="7">
    <source>
        <dbReference type="Proteomes" id="UP000187283"/>
    </source>
</evidence>
<keyword evidence="2" id="KW-0808">Transferase</keyword>
<dbReference type="GO" id="GO:0001514">
    <property type="term" value="P:selenocysteine incorporation"/>
    <property type="evidence" value="ECO:0007669"/>
    <property type="project" value="TreeGrafter"/>
</dbReference>
<dbReference type="PANTHER" id="PTHR12944:SF2">
    <property type="entry name" value="O-PHOSPHOSERYL-TRNA(SEC) SELENIUM TRANSFERASE"/>
    <property type="match status" value="1"/>
</dbReference>
<dbReference type="GO" id="GO:0000049">
    <property type="term" value="F:tRNA binding"/>
    <property type="evidence" value="ECO:0007669"/>
    <property type="project" value="TreeGrafter"/>
</dbReference>
<protein>
    <submittedName>
        <fullName evidence="6">Uncharacterized protein</fullName>
    </submittedName>
</protein>
<dbReference type="AlphaFoldDB" id="A0A1R1XA68"/>
<reference evidence="6 7" key="1">
    <citation type="submission" date="2017-01" db="EMBL/GenBank/DDBJ databases">
        <authorList>
            <person name="Mah S.A."/>
            <person name="Swanson W.J."/>
            <person name="Moy G.W."/>
            <person name="Vacquier V.D."/>
        </authorList>
    </citation>
    <scope>NUCLEOTIDE SEQUENCE [LARGE SCALE GENOMIC DNA]</scope>
    <source>
        <strain evidence="6 7">GSMNP</strain>
    </source>
</reference>
<dbReference type="InterPro" id="IPR019872">
    <property type="entry name" value="Sec-tRNA_Se_transferase"/>
</dbReference>
<evidence type="ECO:0000256" key="1">
    <source>
        <dbReference type="ARBA" id="ARBA00001933"/>
    </source>
</evidence>
<gene>
    <name evidence="6" type="ORF">AYI70_g9663</name>
</gene>
<dbReference type="EMBL" id="LSSN01004428">
    <property type="protein sequence ID" value="OMJ11527.1"/>
    <property type="molecule type" value="Genomic_DNA"/>
</dbReference>
<dbReference type="Proteomes" id="UP000187283">
    <property type="component" value="Unassembled WGS sequence"/>
</dbReference>
<keyword evidence="4" id="KW-0648">Protein biosynthesis</keyword>
<dbReference type="InterPro" id="IPR015422">
    <property type="entry name" value="PyrdxlP-dep_Trfase_small"/>
</dbReference>
<keyword evidence="3" id="KW-0663">Pyridoxal phosphate</keyword>
<evidence type="ECO:0000256" key="5">
    <source>
        <dbReference type="ARBA" id="ARBA00023266"/>
    </source>
</evidence>
<name>A0A1R1XA68_9FUNG</name>
<dbReference type="InterPro" id="IPR008829">
    <property type="entry name" value="SepSecS/SepCysS"/>
</dbReference>
<comment type="cofactor">
    <cofactor evidence="1">
        <name>pyridoxal 5'-phosphate</name>
        <dbReference type="ChEBI" id="CHEBI:597326"/>
    </cofactor>
</comment>
<dbReference type="GO" id="GO:0098621">
    <property type="term" value="F:O-phosphoseryl-tRNA(Sec) selenium transferase activity"/>
    <property type="evidence" value="ECO:0007669"/>
    <property type="project" value="InterPro"/>
</dbReference>
<keyword evidence="7" id="KW-1185">Reference proteome</keyword>
<evidence type="ECO:0000256" key="4">
    <source>
        <dbReference type="ARBA" id="ARBA00022917"/>
    </source>
</evidence>
<evidence type="ECO:0000256" key="2">
    <source>
        <dbReference type="ARBA" id="ARBA00022679"/>
    </source>
</evidence>
<comment type="caution">
    <text evidence="6">The sequence shown here is derived from an EMBL/GenBank/DDBJ whole genome shotgun (WGS) entry which is preliminary data.</text>
</comment>